<dbReference type="AlphaFoldDB" id="A0A2H0RB10"/>
<comment type="caution">
    <text evidence="3">The sequence shown here is derived from an EMBL/GenBank/DDBJ whole genome shotgun (WGS) entry which is preliminary data.</text>
</comment>
<dbReference type="EMBL" id="PCXU01000013">
    <property type="protein sequence ID" value="PIR43722.1"/>
    <property type="molecule type" value="Genomic_DNA"/>
</dbReference>
<proteinExistence type="predicted"/>
<dbReference type="Pfam" id="PF02823">
    <property type="entry name" value="ATP-synt_DE_N"/>
    <property type="match status" value="1"/>
</dbReference>
<reference evidence="3 4" key="1">
    <citation type="submission" date="2017-09" db="EMBL/GenBank/DDBJ databases">
        <title>Depth-based differentiation of microbial function through sediment-hosted aquifers and enrichment of novel symbionts in the deep terrestrial subsurface.</title>
        <authorList>
            <person name="Probst A.J."/>
            <person name="Ladd B."/>
            <person name="Jarett J.K."/>
            <person name="Geller-Mcgrath D.E."/>
            <person name="Sieber C.M."/>
            <person name="Emerson J.B."/>
            <person name="Anantharaman K."/>
            <person name="Thomas B.C."/>
            <person name="Malmstrom R."/>
            <person name="Stieglmeier M."/>
            <person name="Klingl A."/>
            <person name="Woyke T."/>
            <person name="Ryan C.M."/>
            <person name="Banfield J.F."/>
        </authorList>
    </citation>
    <scope>NUCLEOTIDE SEQUENCE [LARGE SCALE GENOMIC DNA]</scope>
    <source>
        <strain evidence="3">CG10_big_fil_rev_8_21_14_0_10_32_10</strain>
    </source>
</reference>
<accession>A0A2H0RB10</accession>
<keyword evidence="1" id="KW-0066">ATP synthesis</keyword>
<gene>
    <name evidence="3" type="ORF">COV24_01560</name>
</gene>
<dbReference type="GO" id="GO:0015986">
    <property type="term" value="P:proton motive force-driven ATP synthesis"/>
    <property type="evidence" value="ECO:0007669"/>
    <property type="project" value="InterPro"/>
</dbReference>
<name>A0A2H0RB10_UNCKA</name>
<feature type="domain" description="ATP synthase F1 complex delta/epsilon subunit N-terminal" evidence="2">
    <location>
        <begin position="4"/>
        <end position="80"/>
    </location>
</feature>
<evidence type="ECO:0000259" key="2">
    <source>
        <dbReference type="Pfam" id="PF02823"/>
    </source>
</evidence>
<evidence type="ECO:0000313" key="4">
    <source>
        <dbReference type="Proteomes" id="UP000230214"/>
    </source>
</evidence>
<sequence>MLICKILSLEKNNEYSNIKRITLPSVKGFVEILSGYAESFIILKEGTIELYDNSNSKKEYPIKNGAGYIKDNVLTILVNSKGKDVEFYTKK</sequence>
<organism evidence="3 4">
    <name type="scientific">candidate division WWE3 bacterium CG10_big_fil_rev_8_21_14_0_10_32_10</name>
    <dbReference type="NCBI Taxonomy" id="1975090"/>
    <lineage>
        <taxon>Bacteria</taxon>
        <taxon>Katanobacteria</taxon>
    </lineage>
</organism>
<evidence type="ECO:0000256" key="1">
    <source>
        <dbReference type="ARBA" id="ARBA00023196"/>
    </source>
</evidence>
<dbReference type="InterPro" id="IPR020546">
    <property type="entry name" value="ATP_synth_F1_dsu/esu_N"/>
</dbReference>
<dbReference type="Gene3D" id="2.60.15.10">
    <property type="entry name" value="F0F1 ATP synthase delta/epsilon subunit, N-terminal"/>
    <property type="match status" value="1"/>
</dbReference>
<dbReference type="SUPFAM" id="SSF51344">
    <property type="entry name" value="Epsilon subunit of F1F0-ATP synthase N-terminal domain"/>
    <property type="match status" value="1"/>
</dbReference>
<protein>
    <recommendedName>
        <fullName evidence="2">ATP synthase F1 complex delta/epsilon subunit N-terminal domain-containing protein</fullName>
    </recommendedName>
</protein>
<keyword evidence="1" id="KW-0139">CF(1)</keyword>
<dbReference type="GO" id="GO:0045259">
    <property type="term" value="C:proton-transporting ATP synthase complex"/>
    <property type="evidence" value="ECO:0007669"/>
    <property type="project" value="UniProtKB-KW"/>
</dbReference>
<dbReference type="InterPro" id="IPR036771">
    <property type="entry name" value="ATPsynth_dsu/esu_N"/>
</dbReference>
<evidence type="ECO:0000313" key="3">
    <source>
        <dbReference type="EMBL" id="PIR43722.1"/>
    </source>
</evidence>
<dbReference type="Proteomes" id="UP000230214">
    <property type="component" value="Unassembled WGS sequence"/>
</dbReference>